<dbReference type="PANTHER" id="PTHR43095">
    <property type="entry name" value="SUGAR KINASE"/>
    <property type="match status" value="1"/>
</dbReference>
<dbReference type="EMBL" id="CP072384">
    <property type="protein sequence ID" value="QUC07980.1"/>
    <property type="molecule type" value="Genomic_DNA"/>
</dbReference>
<evidence type="ECO:0000259" key="5">
    <source>
        <dbReference type="Pfam" id="PF00370"/>
    </source>
</evidence>
<keyword evidence="2" id="KW-0859">Xylose metabolism</keyword>
<evidence type="ECO:0000313" key="7">
    <source>
        <dbReference type="EMBL" id="QUC07980.1"/>
    </source>
</evidence>
<dbReference type="GO" id="GO:0016301">
    <property type="term" value="F:kinase activity"/>
    <property type="evidence" value="ECO:0007669"/>
    <property type="project" value="UniProtKB-KW"/>
</dbReference>
<feature type="domain" description="Carbohydrate kinase FGGY N-terminal" evidence="5">
    <location>
        <begin position="7"/>
        <end position="247"/>
    </location>
</feature>
<proteinExistence type="inferred from homology"/>
<dbReference type="InterPro" id="IPR018484">
    <property type="entry name" value="FGGY_N"/>
</dbReference>
<dbReference type="SUPFAM" id="SSF53067">
    <property type="entry name" value="Actin-like ATPase domain"/>
    <property type="match status" value="2"/>
</dbReference>
<sequence>MTDTTPVILALDSSTTATKAIAFDLEGRTVVEARREYPRHNPRPGWQEQDAEDWWRAAADAIREVTAKLQPSGREVLSLCMTHQRESFVLLDEHDQPIRPAVLWLDTRAGEQIARVGSDQVHALSGKPPSTTPSFYKLIWLAEHEPQAMRAARRVVEVHAYLTHKLTGQWVTSWATADPMAVLDMSSFTYSDALLALTGLTSEQMAELRPPGSIMATVSDAVADDLGLPRDLPVVAGAGDGQSAGLGANVTTASRAYLSLGTSMTMGIHSDQYLYSRAFRTLSSPIAGSYTLEALLSSGGLCIAWFRDRLSGMDPKDGPIEPRLNDLAADVPPGARGVQFLPYLTSAETPYWDADARGAFVGFSDTHGVPELYRAVLEGLALEERLTLKRVEKATGTAVERLVVMGGGTKSALFNQILADALQRPIDVCAEPETTCLGAAILGAAAVGADGVTDVRATASRMSRVSHTVEPQPHLKKLYKKAAKAHQALYPALRKVFPTIAELRESAD</sequence>
<dbReference type="RefSeq" id="WP_212323346.1">
    <property type="nucleotide sequence ID" value="NZ_AP024463.1"/>
</dbReference>
<dbReference type="CDD" id="cd07779">
    <property type="entry name" value="ASKHA_NBD_FGGY_YgcE-like"/>
    <property type="match status" value="1"/>
</dbReference>
<evidence type="ECO:0000256" key="4">
    <source>
        <dbReference type="ARBA" id="ARBA00022777"/>
    </source>
</evidence>
<comment type="similarity">
    <text evidence="1">Belongs to the FGGY kinase family.</text>
</comment>
<name>A0ABX7Y563_9ACTN</name>
<evidence type="ECO:0000256" key="3">
    <source>
        <dbReference type="ARBA" id="ARBA00022679"/>
    </source>
</evidence>
<evidence type="ECO:0000256" key="1">
    <source>
        <dbReference type="ARBA" id="ARBA00009156"/>
    </source>
</evidence>
<dbReference type="PIRSF" id="PIRSF000538">
    <property type="entry name" value="GlpK"/>
    <property type="match status" value="1"/>
</dbReference>
<evidence type="ECO:0000259" key="6">
    <source>
        <dbReference type="Pfam" id="PF02782"/>
    </source>
</evidence>
<reference evidence="7 8" key="1">
    <citation type="submission" date="2021-03" db="EMBL/GenBank/DDBJ databases">
        <title>Human Oral Microbial Genomes.</title>
        <authorList>
            <person name="Johnston C.D."/>
            <person name="Chen T."/>
            <person name="Dewhirst F.E."/>
        </authorList>
    </citation>
    <scope>NUCLEOTIDE SEQUENCE [LARGE SCALE GENOMIC DNA]</scope>
    <source>
        <strain evidence="7 8">DSMZ 100122</strain>
    </source>
</reference>
<dbReference type="Gene3D" id="3.30.420.40">
    <property type="match status" value="2"/>
</dbReference>
<keyword evidence="3" id="KW-0808">Transferase</keyword>
<dbReference type="InterPro" id="IPR050406">
    <property type="entry name" value="FGGY_Carb_Kinase"/>
</dbReference>
<protein>
    <submittedName>
        <fullName evidence="7">Xylulose kinase</fullName>
    </submittedName>
</protein>
<dbReference type="InterPro" id="IPR000577">
    <property type="entry name" value="Carb_kinase_FGGY"/>
</dbReference>
<keyword evidence="2" id="KW-0119">Carbohydrate metabolism</keyword>
<organism evidence="7 8">
    <name type="scientific">Arachnia rubra</name>
    <dbReference type="NCBI Taxonomy" id="1547448"/>
    <lineage>
        <taxon>Bacteria</taxon>
        <taxon>Bacillati</taxon>
        <taxon>Actinomycetota</taxon>
        <taxon>Actinomycetes</taxon>
        <taxon>Propionibacteriales</taxon>
        <taxon>Propionibacteriaceae</taxon>
        <taxon>Arachnia</taxon>
    </lineage>
</organism>
<feature type="domain" description="Carbohydrate kinase FGGY C-terminal" evidence="6">
    <location>
        <begin position="256"/>
        <end position="446"/>
    </location>
</feature>
<dbReference type="InterPro" id="IPR043129">
    <property type="entry name" value="ATPase_NBD"/>
</dbReference>
<dbReference type="Pfam" id="PF02782">
    <property type="entry name" value="FGGY_C"/>
    <property type="match status" value="1"/>
</dbReference>
<dbReference type="Proteomes" id="UP000678513">
    <property type="component" value="Chromosome"/>
</dbReference>
<evidence type="ECO:0000256" key="2">
    <source>
        <dbReference type="ARBA" id="ARBA00022629"/>
    </source>
</evidence>
<evidence type="ECO:0000313" key="8">
    <source>
        <dbReference type="Proteomes" id="UP000678513"/>
    </source>
</evidence>
<keyword evidence="8" id="KW-1185">Reference proteome</keyword>
<dbReference type="PANTHER" id="PTHR43095:SF5">
    <property type="entry name" value="XYLULOSE KINASE"/>
    <property type="match status" value="1"/>
</dbReference>
<accession>A0ABX7Y563</accession>
<keyword evidence="4 7" id="KW-0418">Kinase</keyword>
<dbReference type="Pfam" id="PF00370">
    <property type="entry name" value="FGGY_N"/>
    <property type="match status" value="1"/>
</dbReference>
<gene>
    <name evidence="7" type="ORF">J5A65_13870</name>
</gene>
<dbReference type="InterPro" id="IPR018485">
    <property type="entry name" value="FGGY_C"/>
</dbReference>